<evidence type="ECO:0000256" key="5">
    <source>
        <dbReference type="RuleBase" id="RU003968"/>
    </source>
</evidence>
<dbReference type="PANTHER" id="PTHR11552:SF147">
    <property type="entry name" value="CHOLINE DEHYDROGENASE, MITOCHONDRIAL"/>
    <property type="match status" value="1"/>
</dbReference>
<protein>
    <recommendedName>
        <fullName evidence="6 7">Glucose-methanol-choline oxidoreductase N-terminal domain-containing protein</fullName>
    </recommendedName>
</protein>
<dbReference type="Pfam" id="PF05199">
    <property type="entry name" value="GMC_oxred_C"/>
    <property type="match status" value="1"/>
</dbReference>
<comment type="caution">
    <text evidence="8">The sequence shown here is derived from an EMBL/GenBank/DDBJ whole genome shotgun (WGS) entry which is preliminary data.</text>
</comment>
<accession>A0ABP1QKK4</accession>
<evidence type="ECO:0000313" key="8">
    <source>
        <dbReference type="EMBL" id="CAL8106812.1"/>
    </source>
</evidence>
<gene>
    <name evidence="8" type="ORF">ODALV1_LOCUS12477</name>
</gene>
<evidence type="ECO:0000256" key="2">
    <source>
        <dbReference type="ARBA" id="ARBA00010790"/>
    </source>
</evidence>
<evidence type="ECO:0000259" key="6">
    <source>
        <dbReference type="PROSITE" id="PS00623"/>
    </source>
</evidence>
<proteinExistence type="inferred from homology"/>
<keyword evidence="9" id="KW-1185">Reference proteome</keyword>
<evidence type="ECO:0000259" key="7">
    <source>
        <dbReference type="PROSITE" id="PS00624"/>
    </source>
</evidence>
<evidence type="ECO:0000256" key="3">
    <source>
        <dbReference type="ARBA" id="ARBA00022630"/>
    </source>
</evidence>
<evidence type="ECO:0000313" key="9">
    <source>
        <dbReference type="Proteomes" id="UP001642540"/>
    </source>
</evidence>
<dbReference type="SUPFAM" id="SSF54373">
    <property type="entry name" value="FAD-linked reductases, C-terminal domain"/>
    <property type="match status" value="1"/>
</dbReference>
<dbReference type="InterPro" id="IPR007867">
    <property type="entry name" value="GMC_OxRtase_C"/>
</dbReference>
<dbReference type="EMBL" id="CAXLJM020000038">
    <property type="protein sequence ID" value="CAL8106812.1"/>
    <property type="molecule type" value="Genomic_DNA"/>
</dbReference>
<dbReference type="InterPro" id="IPR036188">
    <property type="entry name" value="FAD/NAD-bd_sf"/>
</dbReference>
<feature type="domain" description="Glucose-methanol-choline oxidoreductase N-terminal" evidence="7">
    <location>
        <begin position="311"/>
        <end position="325"/>
    </location>
</feature>
<dbReference type="Pfam" id="PF00732">
    <property type="entry name" value="GMC_oxred_N"/>
    <property type="match status" value="1"/>
</dbReference>
<evidence type="ECO:0000256" key="1">
    <source>
        <dbReference type="ARBA" id="ARBA00001974"/>
    </source>
</evidence>
<reference evidence="8 9" key="1">
    <citation type="submission" date="2024-08" db="EMBL/GenBank/DDBJ databases">
        <authorList>
            <person name="Cucini C."/>
            <person name="Frati F."/>
        </authorList>
    </citation>
    <scope>NUCLEOTIDE SEQUENCE [LARGE SCALE GENOMIC DNA]</scope>
</reference>
<dbReference type="PANTHER" id="PTHR11552">
    <property type="entry name" value="GLUCOSE-METHANOL-CHOLINE GMC OXIDOREDUCTASE"/>
    <property type="match status" value="1"/>
</dbReference>
<dbReference type="InterPro" id="IPR012132">
    <property type="entry name" value="GMC_OxRdtase"/>
</dbReference>
<sequence>MAMDLIEFAFHILEIPFTVTGYSSLLAVLSTLTSIWTATKLVEDAALSPNPYGDLEYDFIVVGGGSAGSVVTNRLSENGKYSVLLLEAGGKPSPYNTLPGLAPFNLHMPTDWKYRTVPQQHSCYDVEERRMHWPRGKVLGGSSQLNFMIYIRGNPHDFNNWANLSGDPGWAYENVLPFFKKAEDYHGNWPNSEFHGTGGPLHVSKQSYQPGVDYWLAAGKELGYDAVSDPNGHQVAGFHPVDVTIWNGKRAGTYECYIKPALRRQNLQIYKYAHVTKIELDDNNRATGVTYVRDGVFMKATARKEIIVSAGAVGTPQLLLLSGIGPEAHLRQHGITPKVDSPGVGQNLQDHVLTLVGPFLLNAPISFVAERDVTVAALLQYAFNRTGPVSSNAVAGIAFVNTSKATADWPNIQLHYTPIGVRHGASEDLTVMFGLKPNVLMDYLAPYSKHDANFVLLDLGHPESTGYLELRSNDPFAHPTIDPKYFESPGDMEAMVEAMKLVIKIFEETKAYQSIGAKLAAKKLRRCAKHPDRSDAYYECYIRHLTMTIYHPCCTAKFGRDDDPMAVLDTKLRVKGVKGLRVADASVMPRITNGNLNAPTIMIGEKVSKFILDEWDGQS</sequence>
<dbReference type="PROSITE" id="PS00624">
    <property type="entry name" value="GMC_OXRED_2"/>
    <property type="match status" value="1"/>
</dbReference>
<dbReference type="PIRSF" id="PIRSF000137">
    <property type="entry name" value="Alcohol_oxidase"/>
    <property type="match status" value="1"/>
</dbReference>
<dbReference type="PROSITE" id="PS00623">
    <property type="entry name" value="GMC_OXRED_1"/>
    <property type="match status" value="1"/>
</dbReference>
<keyword evidence="4 5" id="KW-0274">FAD</keyword>
<dbReference type="SUPFAM" id="SSF51905">
    <property type="entry name" value="FAD/NAD(P)-binding domain"/>
    <property type="match status" value="1"/>
</dbReference>
<name>A0ABP1QKK4_9HEXA</name>
<comment type="cofactor">
    <cofactor evidence="1">
        <name>FAD</name>
        <dbReference type="ChEBI" id="CHEBI:57692"/>
    </cofactor>
</comment>
<evidence type="ECO:0000256" key="4">
    <source>
        <dbReference type="ARBA" id="ARBA00022827"/>
    </source>
</evidence>
<dbReference type="Proteomes" id="UP001642540">
    <property type="component" value="Unassembled WGS sequence"/>
</dbReference>
<dbReference type="Gene3D" id="3.50.50.60">
    <property type="entry name" value="FAD/NAD(P)-binding domain"/>
    <property type="match status" value="1"/>
</dbReference>
<keyword evidence="3 5" id="KW-0285">Flavoprotein</keyword>
<dbReference type="Gene3D" id="3.30.560.10">
    <property type="entry name" value="Glucose Oxidase, domain 3"/>
    <property type="match status" value="1"/>
</dbReference>
<dbReference type="InterPro" id="IPR000172">
    <property type="entry name" value="GMC_OxRdtase_N"/>
</dbReference>
<organism evidence="8 9">
    <name type="scientific">Orchesella dallaii</name>
    <dbReference type="NCBI Taxonomy" id="48710"/>
    <lineage>
        <taxon>Eukaryota</taxon>
        <taxon>Metazoa</taxon>
        <taxon>Ecdysozoa</taxon>
        <taxon>Arthropoda</taxon>
        <taxon>Hexapoda</taxon>
        <taxon>Collembola</taxon>
        <taxon>Entomobryomorpha</taxon>
        <taxon>Entomobryoidea</taxon>
        <taxon>Orchesellidae</taxon>
        <taxon>Orchesellinae</taxon>
        <taxon>Orchesella</taxon>
    </lineage>
</organism>
<feature type="domain" description="Glucose-methanol-choline oxidoreductase N-terminal" evidence="6">
    <location>
        <begin position="136"/>
        <end position="159"/>
    </location>
</feature>
<comment type="similarity">
    <text evidence="2 5">Belongs to the GMC oxidoreductase family.</text>
</comment>